<proteinExistence type="predicted"/>
<dbReference type="Gene3D" id="2.40.10.170">
    <property type="match status" value="1"/>
</dbReference>
<dbReference type="Pfam" id="PF02559">
    <property type="entry name" value="CarD_TRCF_RID"/>
    <property type="match status" value="1"/>
</dbReference>
<dbReference type="Gene3D" id="1.20.58.1290">
    <property type="entry name" value="CarD-like, C-terminal domain"/>
    <property type="match status" value="1"/>
</dbReference>
<dbReference type="EMBL" id="MCGH01000002">
    <property type="protein sequence ID" value="ODM05807.1"/>
    <property type="molecule type" value="Genomic_DNA"/>
</dbReference>
<dbReference type="Pfam" id="PF21095">
    <property type="entry name" value="CarD_C"/>
    <property type="match status" value="1"/>
</dbReference>
<gene>
    <name evidence="2" type="ORF">BEI61_01696</name>
</gene>
<dbReference type="InterPro" id="IPR042215">
    <property type="entry name" value="CarD-like_C"/>
</dbReference>
<dbReference type="InterPro" id="IPR048792">
    <property type="entry name" value="CarD_C"/>
</dbReference>
<dbReference type="SMART" id="SM01058">
    <property type="entry name" value="CarD_TRCF"/>
    <property type="match status" value="1"/>
</dbReference>
<comment type="caution">
    <text evidence="2">The sequence shown here is derived from an EMBL/GenBank/DDBJ whole genome shotgun (WGS) entry which is preliminary data.</text>
</comment>
<protein>
    <submittedName>
        <fullName evidence="2">CarD-like/TRCF domain protein</fullName>
    </submittedName>
</protein>
<name>A0A1E3ABF5_9FIRM</name>
<dbReference type="SUPFAM" id="SSF141259">
    <property type="entry name" value="CarD-like"/>
    <property type="match status" value="1"/>
</dbReference>
<dbReference type="InterPro" id="IPR003711">
    <property type="entry name" value="CarD-like/TRCF_RID"/>
</dbReference>
<feature type="domain" description="CarD-like/TRCF RNAP-interacting" evidence="1">
    <location>
        <begin position="1"/>
        <end position="113"/>
    </location>
</feature>
<reference evidence="2 3" key="1">
    <citation type="submission" date="2016-07" db="EMBL/GenBank/DDBJ databases">
        <title>Characterization of isolates of Eisenbergiella tayi derived from blood cultures, using whole genome sequencing.</title>
        <authorList>
            <person name="Burdz T."/>
            <person name="Wiebe D."/>
            <person name="Huynh C."/>
            <person name="Bernard K."/>
        </authorList>
    </citation>
    <scope>NUCLEOTIDE SEQUENCE [LARGE SCALE GENOMIC DNA]</scope>
    <source>
        <strain evidence="2 3">NML 110608</strain>
    </source>
</reference>
<evidence type="ECO:0000313" key="3">
    <source>
        <dbReference type="Proteomes" id="UP000094067"/>
    </source>
</evidence>
<dbReference type="Proteomes" id="UP000094067">
    <property type="component" value="Unassembled WGS sequence"/>
</dbReference>
<dbReference type="PANTHER" id="PTHR38447">
    <property type="entry name" value="TRANSCRIPTION FACTOR YDEB-RELATED"/>
    <property type="match status" value="1"/>
</dbReference>
<sequence length="181" mass="21152">MFQKGEFIIYGNKGVCEVTDISKIAISGASRDRLYYVLQPAQDKEGRIFTPVDGQKTEMRRILNRKEAAELIDSIPSIGNLWVADERQRELNYKQAVNSCDCREWIKIIKTLWLRNQQRLSQGKKITAMDRKYFKMAEDNLYGELSVSLEIPKEKMEEYITEKVGMQMQEDAESFMEYSIE</sequence>
<dbReference type="AlphaFoldDB" id="A0A1E3ABF5"/>
<dbReference type="RefSeq" id="WP_009251118.1">
    <property type="nucleotide sequence ID" value="NZ_BAABXS010000003.1"/>
</dbReference>
<dbReference type="InterPro" id="IPR052531">
    <property type="entry name" value="CarD-like_regulator"/>
</dbReference>
<organism evidence="2 3">
    <name type="scientific">Eisenbergiella tayi</name>
    <dbReference type="NCBI Taxonomy" id="1432052"/>
    <lineage>
        <taxon>Bacteria</taxon>
        <taxon>Bacillati</taxon>
        <taxon>Bacillota</taxon>
        <taxon>Clostridia</taxon>
        <taxon>Lachnospirales</taxon>
        <taxon>Lachnospiraceae</taxon>
        <taxon>Eisenbergiella</taxon>
    </lineage>
</organism>
<dbReference type="GO" id="GO:0009303">
    <property type="term" value="P:rRNA transcription"/>
    <property type="evidence" value="ECO:0007669"/>
    <property type="project" value="TreeGrafter"/>
</dbReference>
<evidence type="ECO:0000313" key="2">
    <source>
        <dbReference type="EMBL" id="ODM05807.1"/>
    </source>
</evidence>
<dbReference type="PANTHER" id="PTHR38447:SF1">
    <property type="entry name" value="RNA POLYMERASE-BINDING TRANSCRIPTION FACTOR CARD"/>
    <property type="match status" value="1"/>
</dbReference>
<accession>A0A1E3ABF5</accession>
<dbReference type="InterPro" id="IPR036101">
    <property type="entry name" value="CarD-like/TRCF_RID_sf"/>
</dbReference>
<evidence type="ECO:0000259" key="1">
    <source>
        <dbReference type="SMART" id="SM01058"/>
    </source>
</evidence>